<proteinExistence type="predicted"/>
<sequence>MTKFEVRIDHPDRGDLCTLPGSSDPRTSLREMVFDSAEKNSA</sequence>
<feature type="region of interest" description="Disordered" evidence="1">
    <location>
        <begin position="1"/>
        <end position="42"/>
    </location>
</feature>
<dbReference type="Proteomes" id="UP000542811">
    <property type="component" value="Unassembled WGS sequence"/>
</dbReference>
<protein>
    <submittedName>
        <fullName evidence="2">Uncharacterized protein</fullName>
    </submittedName>
</protein>
<reference evidence="2 3" key="1">
    <citation type="submission" date="2020-08" db="EMBL/GenBank/DDBJ databases">
        <title>Genomic Encyclopedia of Type Strains, Phase III (KMG-III): the genomes of soil and plant-associated and newly described type strains.</title>
        <authorList>
            <person name="Whitman W."/>
        </authorList>
    </citation>
    <scope>NUCLEOTIDE SEQUENCE [LARGE SCALE GENOMIC DNA]</scope>
    <source>
        <strain evidence="2 3">CECT 8280</strain>
    </source>
</reference>
<accession>A0ABR6G7Y0</accession>
<comment type="caution">
    <text evidence="2">The sequence shown here is derived from an EMBL/GenBank/DDBJ whole genome shotgun (WGS) entry which is preliminary data.</text>
</comment>
<gene>
    <name evidence="2" type="ORF">FHS25_002834</name>
</gene>
<name>A0ABR6G7Y0_9HYPH</name>
<evidence type="ECO:0000313" key="2">
    <source>
        <dbReference type="EMBL" id="MBB3162371.1"/>
    </source>
</evidence>
<feature type="compositionally biased region" description="Basic and acidic residues" evidence="1">
    <location>
        <begin position="1"/>
        <end position="15"/>
    </location>
</feature>
<dbReference type="EMBL" id="JACHXX010000003">
    <property type="protein sequence ID" value="MBB3162371.1"/>
    <property type="molecule type" value="Genomic_DNA"/>
</dbReference>
<keyword evidence="3" id="KW-1185">Reference proteome</keyword>
<evidence type="ECO:0000313" key="3">
    <source>
        <dbReference type="Proteomes" id="UP000542811"/>
    </source>
</evidence>
<evidence type="ECO:0000256" key="1">
    <source>
        <dbReference type="SAM" id="MobiDB-lite"/>
    </source>
</evidence>
<organism evidence="2 3">
    <name type="scientific">Rhizobium laguerreae</name>
    <dbReference type="NCBI Taxonomy" id="1076926"/>
    <lineage>
        <taxon>Bacteria</taxon>
        <taxon>Pseudomonadati</taxon>
        <taxon>Pseudomonadota</taxon>
        <taxon>Alphaproteobacteria</taxon>
        <taxon>Hyphomicrobiales</taxon>
        <taxon>Rhizobiaceae</taxon>
        <taxon>Rhizobium/Agrobacterium group</taxon>
        <taxon>Rhizobium</taxon>
    </lineage>
</organism>
<feature type="compositionally biased region" description="Basic and acidic residues" evidence="1">
    <location>
        <begin position="27"/>
        <end position="42"/>
    </location>
</feature>
<dbReference type="RefSeq" id="WP_276508026.1">
    <property type="nucleotide sequence ID" value="NZ_JAAXQV010000001.1"/>
</dbReference>